<organism evidence="2 3">
    <name type="scientific">Caenorhabditis nigoni</name>
    <dbReference type="NCBI Taxonomy" id="1611254"/>
    <lineage>
        <taxon>Eukaryota</taxon>
        <taxon>Metazoa</taxon>
        <taxon>Ecdysozoa</taxon>
        <taxon>Nematoda</taxon>
        <taxon>Chromadorea</taxon>
        <taxon>Rhabditida</taxon>
        <taxon>Rhabditina</taxon>
        <taxon>Rhabditomorpha</taxon>
        <taxon>Rhabditoidea</taxon>
        <taxon>Rhabditidae</taxon>
        <taxon>Peloderinae</taxon>
        <taxon>Caenorhabditis</taxon>
    </lineage>
</organism>
<feature type="compositionally biased region" description="Acidic residues" evidence="1">
    <location>
        <begin position="107"/>
        <end position="118"/>
    </location>
</feature>
<dbReference type="EMBL" id="PDUG01000006">
    <property type="protein sequence ID" value="PIC19110.1"/>
    <property type="molecule type" value="Genomic_DNA"/>
</dbReference>
<gene>
    <name evidence="2" type="primary">Cnig_chr_X.g24767</name>
    <name evidence="2" type="ORF">B9Z55_024767</name>
</gene>
<feature type="compositionally biased region" description="Basic and acidic residues" evidence="1">
    <location>
        <begin position="97"/>
        <end position="106"/>
    </location>
</feature>
<reference evidence="3" key="1">
    <citation type="submission" date="2017-10" db="EMBL/GenBank/DDBJ databases">
        <title>Rapid genome shrinkage in a self-fertile nematode reveals novel sperm competition proteins.</title>
        <authorList>
            <person name="Yin D."/>
            <person name="Schwarz E.M."/>
            <person name="Thomas C.G."/>
            <person name="Felde R.L."/>
            <person name="Korf I.F."/>
            <person name="Cutter A.D."/>
            <person name="Schartner C.M."/>
            <person name="Ralston E.J."/>
            <person name="Meyer B.J."/>
            <person name="Haag E.S."/>
        </authorList>
    </citation>
    <scope>NUCLEOTIDE SEQUENCE [LARGE SCALE GENOMIC DNA]</scope>
    <source>
        <strain evidence="3">JU1422</strain>
    </source>
</reference>
<accession>A0A2G5SVR3</accession>
<evidence type="ECO:0000313" key="3">
    <source>
        <dbReference type="Proteomes" id="UP000230233"/>
    </source>
</evidence>
<proteinExistence type="predicted"/>
<dbReference type="AlphaFoldDB" id="A0A2G5SVR3"/>
<sequence length="131" mass="15503">MSQKSHKNFENYRTVVDTMTKILSVDTFRISFIGIQIIEIEVKQIASYLCIYDKAVVEIKFGQYCSIVSKLCMLFQGAKMNKLMPIKRIVRKNYEEYKDSDNSDWKNDEDDEDYLEPVDDWKENDSEVDFV</sequence>
<feature type="region of interest" description="Disordered" evidence="1">
    <location>
        <begin position="97"/>
        <end position="131"/>
    </location>
</feature>
<protein>
    <submittedName>
        <fullName evidence="2">Uncharacterized protein</fullName>
    </submittedName>
</protein>
<name>A0A2G5SVR3_9PELO</name>
<keyword evidence="3" id="KW-1185">Reference proteome</keyword>
<evidence type="ECO:0000256" key="1">
    <source>
        <dbReference type="SAM" id="MobiDB-lite"/>
    </source>
</evidence>
<comment type="caution">
    <text evidence="2">The sequence shown here is derived from an EMBL/GenBank/DDBJ whole genome shotgun (WGS) entry which is preliminary data.</text>
</comment>
<evidence type="ECO:0000313" key="2">
    <source>
        <dbReference type="EMBL" id="PIC19110.1"/>
    </source>
</evidence>
<dbReference type="Proteomes" id="UP000230233">
    <property type="component" value="Chromosome X"/>
</dbReference>